<dbReference type="PANTHER" id="PTHR46743:SF2">
    <property type="entry name" value="TEICHOIC ACIDS EXPORT ATP-BINDING PROTEIN TAGH"/>
    <property type="match status" value="1"/>
</dbReference>
<keyword evidence="2" id="KW-1185">Reference proteome</keyword>
<accession>A0AA90SNI4</accession>
<name>A0AA90SNI4_9GAMM</name>
<dbReference type="SUPFAM" id="SSF52540">
    <property type="entry name" value="P-loop containing nucleoside triphosphate hydrolases"/>
    <property type="match status" value="1"/>
</dbReference>
<dbReference type="AlphaFoldDB" id="A0AA90SNI4"/>
<gene>
    <name evidence="1" type="ORF">QS748_13395</name>
</gene>
<dbReference type="Gene3D" id="3.40.50.300">
    <property type="entry name" value="P-loop containing nucleotide triphosphate hydrolases"/>
    <property type="match status" value="1"/>
</dbReference>
<evidence type="ECO:0000313" key="1">
    <source>
        <dbReference type="EMBL" id="MDP0590116.1"/>
    </source>
</evidence>
<organism evidence="1 2">
    <name type="scientific">Candidatus Endonucleibacter bathymodioli</name>
    <dbReference type="NCBI Taxonomy" id="539814"/>
    <lineage>
        <taxon>Bacteria</taxon>
        <taxon>Pseudomonadati</taxon>
        <taxon>Pseudomonadota</taxon>
        <taxon>Gammaproteobacteria</taxon>
        <taxon>Oceanospirillales</taxon>
        <taxon>Endozoicomonadaceae</taxon>
        <taxon>Candidatus Endonucleibacter</taxon>
    </lineage>
</organism>
<dbReference type="Proteomes" id="UP001178148">
    <property type="component" value="Unassembled WGS sequence"/>
</dbReference>
<proteinExistence type="predicted"/>
<sequence length="64" mass="7259">MKKSRARMRGMIDKSNIMLLVSHNHELILSLCNRVIWLDHGQVVADGSPEEIVGRYLEGKINEG</sequence>
<comment type="caution">
    <text evidence="1">The sequence shown here is derived from an EMBL/GenBank/DDBJ whole genome shotgun (WGS) entry which is preliminary data.</text>
</comment>
<dbReference type="PANTHER" id="PTHR46743">
    <property type="entry name" value="TEICHOIC ACIDS EXPORT ATP-BINDING PROTEIN TAGH"/>
    <property type="match status" value="1"/>
</dbReference>
<evidence type="ECO:0000313" key="2">
    <source>
        <dbReference type="Proteomes" id="UP001178148"/>
    </source>
</evidence>
<dbReference type="InterPro" id="IPR050683">
    <property type="entry name" value="Bact_Polysacc_Export_ATP-bd"/>
</dbReference>
<reference evidence="1 2" key="1">
    <citation type="journal article" date="2023" name="bioRxiv">
        <title>An intranuclear bacterial parasite of deep-sea mussels expresses apoptosis inhibitors acquired from its host.</title>
        <authorList>
            <person name="Gonzalez Porras M.A."/>
            <person name="Assie A."/>
            <person name="Tietjen M."/>
            <person name="Violette M."/>
            <person name="Kleiner M."/>
            <person name="Gruber-Vodicka H."/>
            <person name="Dubilier N."/>
            <person name="Leisch N."/>
        </authorList>
    </citation>
    <scope>NUCLEOTIDE SEQUENCE [LARGE SCALE GENOMIC DNA]</scope>
    <source>
        <strain evidence="1">IAP13</strain>
    </source>
</reference>
<dbReference type="InterPro" id="IPR027417">
    <property type="entry name" value="P-loop_NTPase"/>
</dbReference>
<dbReference type="EMBL" id="JASXSV010000031">
    <property type="protein sequence ID" value="MDP0590116.1"/>
    <property type="molecule type" value="Genomic_DNA"/>
</dbReference>
<protein>
    <submittedName>
        <fullName evidence="1">Uncharacterized protein</fullName>
    </submittedName>
</protein>